<dbReference type="EMBL" id="JBHUEK010000014">
    <property type="protein sequence ID" value="MFD1778981.1"/>
    <property type="molecule type" value="Genomic_DNA"/>
</dbReference>
<accession>A0ABW4MM01</accession>
<dbReference type="Proteomes" id="UP001597227">
    <property type="component" value="Unassembled WGS sequence"/>
</dbReference>
<reference evidence="4" key="1">
    <citation type="journal article" date="2019" name="Int. J. Syst. Evol. Microbiol.">
        <title>The Global Catalogue of Microorganisms (GCM) 10K type strain sequencing project: providing services to taxonomists for standard genome sequencing and annotation.</title>
        <authorList>
            <consortium name="The Broad Institute Genomics Platform"/>
            <consortium name="The Broad Institute Genome Sequencing Center for Infectious Disease"/>
            <person name="Wu L."/>
            <person name="Ma J."/>
        </authorList>
    </citation>
    <scope>NUCLEOTIDE SEQUENCE [LARGE SCALE GENOMIC DNA]</scope>
    <source>
        <strain evidence="4">CCUG 15531</strain>
    </source>
</reference>
<dbReference type="InterPro" id="IPR039076">
    <property type="entry name" value="DivIC"/>
</dbReference>
<comment type="caution">
    <text evidence="3">The sequence shown here is derived from an EMBL/GenBank/DDBJ whole genome shotgun (WGS) entry which is preliminary data.</text>
</comment>
<keyword evidence="2" id="KW-1133">Transmembrane helix</keyword>
<dbReference type="RefSeq" id="WP_099364133.1">
    <property type="nucleotide sequence ID" value="NZ_JBHUEK010000014.1"/>
</dbReference>
<sequence>MSAVRKKNVTQLQSTYMEKYKQQEEALQVKRKGLIRRLIAFAILVAIISYGLVSMVMSQHKTMNEKVAEKEKLQEQLTTLKDEQVLLEEEVVKLNNDEYIEKIIRRDYFLSKEGEIIFKVGDGS</sequence>
<keyword evidence="4" id="KW-1185">Reference proteome</keyword>
<keyword evidence="1" id="KW-0175">Coiled coil</keyword>
<evidence type="ECO:0000313" key="3">
    <source>
        <dbReference type="EMBL" id="MFD1778981.1"/>
    </source>
</evidence>
<feature type="transmembrane region" description="Helical" evidence="2">
    <location>
        <begin position="38"/>
        <end position="57"/>
    </location>
</feature>
<dbReference type="Pfam" id="PF04977">
    <property type="entry name" value="DivIC"/>
    <property type="match status" value="1"/>
</dbReference>
<evidence type="ECO:0000256" key="1">
    <source>
        <dbReference type="SAM" id="Coils"/>
    </source>
</evidence>
<organism evidence="3 4">
    <name type="scientific">Fredinandcohnia salidurans</name>
    <dbReference type="NCBI Taxonomy" id="2595041"/>
    <lineage>
        <taxon>Bacteria</taxon>
        <taxon>Bacillati</taxon>
        <taxon>Bacillota</taxon>
        <taxon>Bacilli</taxon>
        <taxon>Bacillales</taxon>
        <taxon>Bacillaceae</taxon>
        <taxon>Fredinandcohnia</taxon>
    </lineage>
</organism>
<name>A0ABW4MM01_9BACI</name>
<dbReference type="PANTHER" id="PTHR40027:SF1">
    <property type="entry name" value="CELL DIVISION PROTEIN DIVIC"/>
    <property type="match status" value="1"/>
</dbReference>
<evidence type="ECO:0000256" key="2">
    <source>
        <dbReference type="SAM" id="Phobius"/>
    </source>
</evidence>
<keyword evidence="2" id="KW-0472">Membrane</keyword>
<protein>
    <submittedName>
        <fullName evidence="3">Septum formation initiator family protein</fullName>
    </submittedName>
</protein>
<proteinExistence type="predicted"/>
<dbReference type="InterPro" id="IPR007060">
    <property type="entry name" value="FtsL/DivIC"/>
</dbReference>
<keyword evidence="2" id="KW-0812">Transmembrane</keyword>
<feature type="coiled-coil region" evidence="1">
    <location>
        <begin position="63"/>
        <end position="97"/>
    </location>
</feature>
<evidence type="ECO:0000313" key="4">
    <source>
        <dbReference type="Proteomes" id="UP001597227"/>
    </source>
</evidence>
<dbReference type="PANTHER" id="PTHR40027">
    <property type="entry name" value="CELL DIVISION PROTEIN DIVIC"/>
    <property type="match status" value="1"/>
</dbReference>
<gene>
    <name evidence="3" type="ORF">ACFSFW_09905</name>
</gene>